<evidence type="ECO:0000256" key="1">
    <source>
        <dbReference type="ARBA" id="ARBA00004651"/>
    </source>
</evidence>
<evidence type="ECO:0000256" key="10">
    <source>
        <dbReference type="ARBA" id="ARBA00023224"/>
    </source>
</evidence>
<dbReference type="PROSITE" id="PS51450">
    <property type="entry name" value="LRR"/>
    <property type="match status" value="3"/>
</dbReference>
<evidence type="ECO:0000256" key="8">
    <source>
        <dbReference type="ARBA" id="ARBA00023136"/>
    </source>
</evidence>
<dbReference type="GO" id="GO:0007189">
    <property type="term" value="P:adenylate cyclase-activating G protein-coupled receptor signaling pathway"/>
    <property type="evidence" value="ECO:0000318"/>
    <property type="project" value="GO_Central"/>
</dbReference>
<dbReference type="EMBL" id="DS469556">
    <property type="protein sequence ID" value="EDO43258.1"/>
    <property type="molecule type" value="Genomic_DNA"/>
</dbReference>
<dbReference type="GO" id="GO:0008528">
    <property type="term" value="F:G protein-coupled peptide receptor activity"/>
    <property type="evidence" value="ECO:0000318"/>
    <property type="project" value="GO_Central"/>
</dbReference>
<dbReference type="Pfam" id="PF00001">
    <property type="entry name" value="7tm_1"/>
    <property type="match status" value="1"/>
</dbReference>
<dbReference type="InParanoid" id="A7RZD5"/>
<dbReference type="InterPro" id="IPR032675">
    <property type="entry name" value="LRR_dom_sf"/>
</dbReference>
<evidence type="ECO:0000256" key="2">
    <source>
        <dbReference type="ARBA" id="ARBA00022475"/>
    </source>
</evidence>
<dbReference type="PANTHER" id="PTHR24372">
    <property type="entry name" value="GLYCOPROTEIN HORMONE RECEPTOR"/>
    <property type="match status" value="1"/>
</dbReference>
<feature type="transmembrane region" description="Helical" evidence="12">
    <location>
        <begin position="517"/>
        <end position="542"/>
    </location>
</feature>
<sequence length="915" mass="102821">MSLVFGTQQAKELLVINSKQHRDQQSIFRNTFFPYCCTLFRFLDYNDLTVVPDGLKALSRLQHLNLNFNRISKVPRNAFNKLRLLVELFLDYNDLTVVPDGLKALSRLQHLNLNFNRISKVPRNAFNKLRLLVELNLRGNKLKSIPTSAINDLMRLQQLELDGNPIRVIKDHAFKGLFRLTEIALGWEKLEEVYHNAFTELPLLRRLPLGNVKLKHFPNLTGTHSLQILTLESNYIEYLPRNFCGMFPKLYDFNANMNKIKRIPDMSGCKSMELLKLVHNQISSIGSSLQGMARLKDLTLEGNRITEVNDNTFKGVKSLETLDLAKNQIKHISKNAFSHFERLQTLDLSENLFVRLPSAGMQQIRRLYLRGNRHLKELSVQDLPRVHTVVAAYPYHCCGFRKKVNNRKITGNGEAVVSEGAWYWTKEHEYLRLDRPGNSSLTLDDDDLSEFGSGKVDAALGLDTEFSGNGSEPAVYNSTIVGSADSILGELDDWQREVNCTPLPDPFFPCEDLMGSWLLRMGVWIVFMLALLGNVTVIIVILVSKTKMDVSRFLIVNLAVADMCMGLYLGLLAIVDASTIGDFLHHGVEWQLSTGCKTAGFLALLSSEASVFTLTVITIERFIAIRHALHIHKKMSLRKTTIVMVIGWGLALIIATLPLAKVSDYTKVSVCLPFEIGEIESLTFVTFTMVLNCAAFLVIFGCYVGIYLQVRGSNAWNTNDTQVALRMSLLVVTDLMCWAPIAFLALTATFGTTFVSLNEAKVFTVFCFPLNSCANPFLYAIFTSQFKKDCLTICRRVKNSPVPPKIHITLSKKRFSVSGAALERGSNASAQVPSRDTNSDGRLLMLRLSNVIVNRRFSLPPEVRLGTGNKLKTIPQESSRSLTNSPSSCSNANSTEQTTLNPEKRRMIIEMETAL</sequence>
<dbReference type="InterPro" id="IPR002131">
    <property type="entry name" value="Gphrmn_rcpt_fam"/>
</dbReference>
<evidence type="ECO:0000256" key="7">
    <source>
        <dbReference type="ARBA" id="ARBA00023040"/>
    </source>
</evidence>
<keyword evidence="7" id="KW-0297">G-protein coupled receptor</keyword>
<dbReference type="FunCoup" id="A7RZD5">
    <property type="interactions" value="3"/>
</dbReference>
<feature type="transmembrane region" description="Helical" evidence="12">
    <location>
        <begin position="640"/>
        <end position="660"/>
    </location>
</feature>
<feature type="domain" description="G-protein coupled receptors family 1 profile" evidence="13">
    <location>
        <begin position="533"/>
        <end position="779"/>
    </location>
</feature>
<feature type="transmembrane region" description="Helical" evidence="12">
    <location>
        <begin position="554"/>
        <end position="575"/>
    </location>
</feature>
<dbReference type="InterPro" id="IPR017452">
    <property type="entry name" value="GPCR_Rhodpsn_7TM"/>
</dbReference>
<dbReference type="FunFam" id="3.80.10.10:FF:001164">
    <property type="entry name" value="GH01279p"/>
    <property type="match status" value="1"/>
</dbReference>
<dbReference type="SMART" id="SM00369">
    <property type="entry name" value="LRR_TYP"/>
    <property type="match status" value="10"/>
</dbReference>
<feature type="transmembrane region" description="Helical" evidence="12">
    <location>
        <begin position="599"/>
        <end position="619"/>
    </location>
</feature>
<dbReference type="FunFam" id="1.20.1070.10:FF:000156">
    <property type="entry name" value="Lutropin-choriogonadotropic hormone receptor"/>
    <property type="match status" value="1"/>
</dbReference>
<comment type="subcellular location">
    <subcellularLocation>
        <location evidence="1">Cell membrane</location>
        <topology evidence="1">Multi-pass membrane protein</topology>
    </subcellularLocation>
</comment>
<dbReference type="PRINTS" id="PR00237">
    <property type="entry name" value="GPCRRHODOPSN"/>
</dbReference>
<keyword evidence="6 12" id="KW-1133">Transmembrane helix</keyword>
<accession>A7RZD5</accession>
<dbReference type="GO" id="GO:0009755">
    <property type="term" value="P:hormone-mediated signaling pathway"/>
    <property type="evidence" value="ECO:0000318"/>
    <property type="project" value="GO_Central"/>
</dbReference>
<keyword evidence="2" id="KW-1003">Cell membrane</keyword>
<evidence type="ECO:0000256" key="11">
    <source>
        <dbReference type="SAM" id="MobiDB-lite"/>
    </source>
</evidence>
<dbReference type="PROSITE" id="PS00237">
    <property type="entry name" value="G_PROTEIN_RECEP_F1_1"/>
    <property type="match status" value="1"/>
</dbReference>
<keyword evidence="15" id="KW-1185">Reference proteome</keyword>
<organism evidence="14 15">
    <name type="scientific">Nematostella vectensis</name>
    <name type="common">Starlet sea anemone</name>
    <dbReference type="NCBI Taxonomy" id="45351"/>
    <lineage>
        <taxon>Eukaryota</taxon>
        <taxon>Metazoa</taxon>
        <taxon>Cnidaria</taxon>
        <taxon>Anthozoa</taxon>
        <taxon>Hexacorallia</taxon>
        <taxon>Actiniaria</taxon>
        <taxon>Edwardsiidae</taxon>
        <taxon>Nematostella</taxon>
    </lineage>
</organism>
<evidence type="ECO:0000256" key="12">
    <source>
        <dbReference type="SAM" id="Phobius"/>
    </source>
</evidence>
<dbReference type="AlphaFoldDB" id="A7RZD5"/>
<feature type="transmembrane region" description="Helical" evidence="12">
    <location>
        <begin position="682"/>
        <end position="708"/>
    </location>
</feature>
<evidence type="ECO:0000313" key="14">
    <source>
        <dbReference type="EMBL" id="EDO43258.1"/>
    </source>
</evidence>
<keyword evidence="8 12" id="KW-0472">Membrane</keyword>
<keyword evidence="4 12" id="KW-0812">Transmembrane</keyword>
<dbReference type="Gene3D" id="3.80.10.10">
    <property type="entry name" value="Ribonuclease Inhibitor"/>
    <property type="match status" value="2"/>
</dbReference>
<evidence type="ECO:0000313" key="15">
    <source>
        <dbReference type="Proteomes" id="UP000001593"/>
    </source>
</evidence>
<dbReference type="CDD" id="cd15136">
    <property type="entry name" value="7tmA_Glyco_hormone_R"/>
    <property type="match status" value="1"/>
</dbReference>
<name>A7RZD5_NEMVE</name>
<dbReference type="Pfam" id="PF13855">
    <property type="entry name" value="LRR_8"/>
    <property type="match status" value="3"/>
</dbReference>
<dbReference type="STRING" id="45351.A7RZD5"/>
<dbReference type="HOGENOM" id="CLU_006843_0_0_1"/>
<keyword evidence="3" id="KW-0433">Leucine-rich repeat</keyword>
<dbReference type="SUPFAM" id="SSF52058">
    <property type="entry name" value="L domain-like"/>
    <property type="match status" value="1"/>
</dbReference>
<dbReference type="Proteomes" id="UP000001593">
    <property type="component" value="Unassembled WGS sequence"/>
</dbReference>
<dbReference type="eggNOG" id="KOG4237">
    <property type="taxonomic scope" value="Eukaryota"/>
</dbReference>
<proteinExistence type="predicted"/>
<dbReference type="GO" id="GO:0005886">
    <property type="term" value="C:plasma membrane"/>
    <property type="evidence" value="ECO:0000318"/>
    <property type="project" value="GO_Central"/>
</dbReference>
<feature type="transmembrane region" description="Helical" evidence="12">
    <location>
        <begin position="729"/>
        <end position="750"/>
    </location>
</feature>
<evidence type="ECO:0000256" key="5">
    <source>
        <dbReference type="ARBA" id="ARBA00022737"/>
    </source>
</evidence>
<dbReference type="OMA" id="WICKRIE"/>
<evidence type="ECO:0000256" key="9">
    <source>
        <dbReference type="ARBA" id="ARBA00023170"/>
    </source>
</evidence>
<reference evidence="14 15" key="1">
    <citation type="journal article" date="2007" name="Science">
        <title>Sea anemone genome reveals ancestral eumetazoan gene repertoire and genomic organization.</title>
        <authorList>
            <person name="Putnam N.H."/>
            <person name="Srivastava M."/>
            <person name="Hellsten U."/>
            <person name="Dirks B."/>
            <person name="Chapman J."/>
            <person name="Salamov A."/>
            <person name="Terry A."/>
            <person name="Shapiro H."/>
            <person name="Lindquist E."/>
            <person name="Kapitonov V.V."/>
            <person name="Jurka J."/>
            <person name="Genikhovich G."/>
            <person name="Grigoriev I.V."/>
            <person name="Lucas S.M."/>
            <person name="Steele R.E."/>
            <person name="Finnerty J.R."/>
            <person name="Technau U."/>
            <person name="Martindale M.Q."/>
            <person name="Rokhsar D.S."/>
        </authorList>
    </citation>
    <scope>NUCLEOTIDE SEQUENCE [LARGE SCALE GENOMIC DNA]</scope>
    <source>
        <strain evidence="15">CH2 X CH6</strain>
    </source>
</reference>
<feature type="transmembrane region" description="Helical" evidence="12">
    <location>
        <begin position="762"/>
        <end position="782"/>
    </location>
</feature>
<dbReference type="PROSITE" id="PS50262">
    <property type="entry name" value="G_PROTEIN_RECEP_F1_2"/>
    <property type="match status" value="1"/>
</dbReference>
<feature type="region of interest" description="Disordered" evidence="11">
    <location>
        <begin position="875"/>
        <end position="900"/>
    </location>
</feature>
<dbReference type="GO" id="GO:0016500">
    <property type="term" value="F:protein-hormone receptor activity"/>
    <property type="evidence" value="ECO:0007669"/>
    <property type="project" value="InterPro"/>
</dbReference>
<protein>
    <recommendedName>
        <fullName evidence="13">G-protein coupled receptors family 1 profile domain-containing protein</fullName>
    </recommendedName>
</protein>
<evidence type="ECO:0000256" key="4">
    <source>
        <dbReference type="ARBA" id="ARBA00022692"/>
    </source>
</evidence>
<dbReference type="PhylomeDB" id="A7RZD5"/>
<dbReference type="PANTHER" id="PTHR24372:SF82">
    <property type="entry name" value="RICKETS"/>
    <property type="match status" value="1"/>
</dbReference>
<dbReference type="Gene3D" id="1.20.1070.10">
    <property type="entry name" value="Rhodopsin 7-helix transmembrane proteins"/>
    <property type="match status" value="1"/>
</dbReference>
<evidence type="ECO:0000256" key="6">
    <source>
        <dbReference type="ARBA" id="ARBA00022989"/>
    </source>
</evidence>
<keyword evidence="9" id="KW-0675">Receptor</keyword>
<evidence type="ECO:0000256" key="3">
    <source>
        <dbReference type="ARBA" id="ARBA00022614"/>
    </source>
</evidence>
<dbReference type="SUPFAM" id="SSF81321">
    <property type="entry name" value="Family A G protein-coupled receptor-like"/>
    <property type="match status" value="1"/>
</dbReference>
<dbReference type="PRINTS" id="PR00373">
    <property type="entry name" value="GLYCHORMONER"/>
</dbReference>
<dbReference type="InterPro" id="IPR001611">
    <property type="entry name" value="Leu-rich_rpt"/>
</dbReference>
<gene>
    <name evidence="14" type="ORF">NEMVEDRAFT_v1g204412</name>
</gene>
<keyword evidence="10" id="KW-0807">Transducer</keyword>
<dbReference type="InterPro" id="IPR000276">
    <property type="entry name" value="GPCR_Rhodpsn"/>
</dbReference>
<evidence type="ECO:0000259" key="13">
    <source>
        <dbReference type="PROSITE" id="PS50262"/>
    </source>
</evidence>
<dbReference type="InterPro" id="IPR003591">
    <property type="entry name" value="Leu-rich_rpt_typical-subtyp"/>
</dbReference>
<dbReference type="eggNOG" id="KOG2087">
    <property type="taxonomic scope" value="Eukaryota"/>
</dbReference>
<keyword evidence="5" id="KW-0677">Repeat</keyword>